<evidence type="ECO:0000256" key="7">
    <source>
        <dbReference type="ARBA" id="ARBA00022967"/>
    </source>
</evidence>
<dbReference type="AlphaFoldDB" id="A0AAD2G0Q0"/>
<evidence type="ECO:0000313" key="15">
    <source>
        <dbReference type="Proteomes" id="UP001295423"/>
    </source>
</evidence>
<dbReference type="SUPFAM" id="SSF56784">
    <property type="entry name" value="HAD-like"/>
    <property type="match status" value="1"/>
</dbReference>
<dbReference type="GO" id="GO:0036376">
    <property type="term" value="P:sodium ion export across plasma membrane"/>
    <property type="evidence" value="ECO:0007669"/>
    <property type="project" value="TreeGrafter"/>
</dbReference>
<keyword evidence="2" id="KW-1003">Cell membrane</keyword>
<evidence type="ECO:0000313" key="14">
    <source>
        <dbReference type="EMBL" id="CAJ1959112.1"/>
    </source>
</evidence>
<dbReference type="PANTHER" id="PTHR43294">
    <property type="entry name" value="SODIUM/POTASSIUM-TRANSPORTING ATPASE SUBUNIT ALPHA"/>
    <property type="match status" value="1"/>
</dbReference>
<dbReference type="NCBIfam" id="TIGR01494">
    <property type="entry name" value="ATPase_P-type"/>
    <property type="match status" value="2"/>
</dbReference>
<gene>
    <name evidence="14" type="ORF">CYCCA115_LOCUS17536</name>
</gene>
<dbReference type="Gene3D" id="3.40.1110.10">
    <property type="entry name" value="Calcium-transporting ATPase, cytoplasmic domain N"/>
    <property type="match status" value="2"/>
</dbReference>
<dbReference type="GO" id="GO:1902600">
    <property type="term" value="P:proton transmembrane transport"/>
    <property type="evidence" value="ECO:0007669"/>
    <property type="project" value="TreeGrafter"/>
</dbReference>
<dbReference type="InterPro" id="IPR018303">
    <property type="entry name" value="ATPase_P-typ_P_site"/>
</dbReference>
<feature type="region of interest" description="Disordered" evidence="11">
    <location>
        <begin position="450"/>
        <end position="482"/>
    </location>
</feature>
<proteinExistence type="predicted"/>
<dbReference type="InterPro" id="IPR023214">
    <property type="entry name" value="HAD_sf"/>
</dbReference>
<feature type="transmembrane region" description="Helical" evidence="12">
    <location>
        <begin position="1011"/>
        <end position="1028"/>
    </location>
</feature>
<reference evidence="14" key="1">
    <citation type="submission" date="2023-08" db="EMBL/GenBank/DDBJ databases">
        <authorList>
            <person name="Audoor S."/>
            <person name="Bilcke G."/>
        </authorList>
    </citation>
    <scope>NUCLEOTIDE SEQUENCE</scope>
</reference>
<feature type="transmembrane region" description="Helical" evidence="12">
    <location>
        <begin position="275"/>
        <end position="294"/>
    </location>
</feature>
<dbReference type="InterPro" id="IPR036412">
    <property type="entry name" value="HAD-like_sf"/>
</dbReference>
<dbReference type="PANTHER" id="PTHR43294:SF21">
    <property type="entry name" value="CATION TRANSPORTING ATPASE"/>
    <property type="match status" value="1"/>
</dbReference>
<dbReference type="Pfam" id="PF00690">
    <property type="entry name" value="Cation_ATPase_N"/>
    <property type="match status" value="1"/>
</dbReference>
<organism evidence="14 15">
    <name type="scientific">Cylindrotheca closterium</name>
    <dbReference type="NCBI Taxonomy" id="2856"/>
    <lineage>
        <taxon>Eukaryota</taxon>
        <taxon>Sar</taxon>
        <taxon>Stramenopiles</taxon>
        <taxon>Ochrophyta</taxon>
        <taxon>Bacillariophyta</taxon>
        <taxon>Bacillariophyceae</taxon>
        <taxon>Bacillariophycidae</taxon>
        <taxon>Bacillariales</taxon>
        <taxon>Bacillariaceae</taxon>
        <taxon>Cylindrotheca</taxon>
    </lineage>
</organism>
<evidence type="ECO:0000256" key="11">
    <source>
        <dbReference type="SAM" id="MobiDB-lite"/>
    </source>
</evidence>
<dbReference type="InterPro" id="IPR023299">
    <property type="entry name" value="ATPase_P-typ_cyto_dom_N"/>
</dbReference>
<dbReference type="GO" id="GO:0006883">
    <property type="term" value="P:intracellular sodium ion homeostasis"/>
    <property type="evidence" value="ECO:0007669"/>
    <property type="project" value="TreeGrafter"/>
</dbReference>
<protein>
    <recommendedName>
        <fullName evidence="10">Sodium/potassium exporting P-type ATPase 1</fullName>
    </recommendedName>
</protein>
<dbReference type="InterPro" id="IPR059000">
    <property type="entry name" value="ATPase_P-type_domA"/>
</dbReference>
<evidence type="ECO:0000256" key="5">
    <source>
        <dbReference type="ARBA" id="ARBA00022741"/>
    </source>
</evidence>
<comment type="subcellular location">
    <subcellularLocation>
        <location evidence="1">Cell membrane</location>
        <topology evidence="1">Multi-pass membrane protein</topology>
    </subcellularLocation>
</comment>
<dbReference type="PRINTS" id="PR00119">
    <property type="entry name" value="CATATPASE"/>
</dbReference>
<evidence type="ECO:0000256" key="10">
    <source>
        <dbReference type="ARBA" id="ARBA00073741"/>
    </source>
</evidence>
<evidence type="ECO:0000256" key="4">
    <source>
        <dbReference type="ARBA" id="ARBA00022723"/>
    </source>
</evidence>
<keyword evidence="15" id="KW-1185">Reference proteome</keyword>
<dbReference type="GO" id="GO:0046872">
    <property type="term" value="F:metal ion binding"/>
    <property type="evidence" value="ECO:0007669"/>
    <property type="project" value="UniProtKB-KW"/>
</dbReference>
<evidence type="ECO:0000256" key="6">
    <source>
        <dbReference type="ARBA" id="ARBA00022840"/>
    </source>
</evidence>
<keyword evidence="6" id="KW-0067">ATP-binding</keyword>
<keyword evidence="8 12" id="KW-1133">Transmembrane helix</keyword>
<dbReference type="GO" id="GO:0030007">
    <property type="term" value="P:intracellular potassium ion homeostasis"/>
    <property type="evidence" value="ECO:0007669"/>
    <property type="project" value="TreeGrafter"/>
</dbReference>
<accession>A0AAD2G0Q0</accession>
<feature type="transmembrane region" description="Helical" evidence="12">
    <location>
        <begin position="896"/>
        <end position="918"/>
    </location>
</feature>
<dbReference type="PROSITE" id="PS00154">
    <property type="entry name" value="ATPASE_E1_E2"/>
    <property type="match status" value="1"/>
</dbReference>
<dbReference type="SUPFAM" id="SSF81660">
    <property type="entry name" value="Metal cation-transporting ATPase, ATP-binding domain N"/>
    <property type="match status" value="1"/>
</dbReference>
<feature type="transmembrane region" description="Helical" evidence="12">
    <location>
        <begin position="106"/>
        <end position="124"/>
    </location>
</feature>
<dbReference type="FunFam" id="2.70.150.10:FF:000016">
    <property type="entry name" value="Calcium-transporting P-type ATPase putative"/>
    <property type="match status" value="1"/>
</dbReference>
<feature type="compositionally biased region" description="Basic and acidic residues" evidence="11">
    <location>
        <begin position="464"/>
        <end position="474"/>
    </location>
</feature>
<dbReference type="SMART" id="SM00831">
    <property type="entry name" value="Cation_ATPase_N"/>
    <property type="match status" value="1"/>
</dbReference>
<evidence type="ECO:0000256" key="1">
    <source>
        <dbReference type="ARBA" id="ARBA00004651"/>
    </source>
</evidence>
<name>A0AAD2G0Q0_9STRA</name>
<dbReference type="Gene3D" id="2.70.150.10">
    <property type="entry name" value="Calcium-transporting ATPase, cytoplasmic transduction domain A"/>
    <property type="match status" value="1"/>
</dbReference>
<keyword evidence="9 12" id="KW-0472">Membrane</keyword>
<dbReference type="SUPFAM" id="SSF81653">
    <property type="entry name" value="Calcium ATPase, transduction domain A"/>
    <property type="match status" value="1"/>
</dbReference>
<dbReference type="InterPro" id="IPR050510">
    <property type="entry name" value="Cation_transp_ATPase_P-type"/>
</dbReference>
<keyword evidence="3 12" id="KW-0812">Transmembrane</keyword>
<dbReference type="InterPro" id="IPR023298">
    <property type="entry name" value="ATPase_P-typ_TM_dom_sf"/>
</dbReference>
<feature type="domain" description="Cation-transporting P-type ATPase N-terminal" evidence="13">
    <location>
        <begin position="20"/>
        <end position="97"/>
    </location>
</feature>
<evidence type="ECO:0000256" key="9">
    <source>
        <dbReference type="ARBA" id="ARBA00023136"/>
    </source>
</evidence>
<feature type="transmembrane region" description="Helical" evidence="12">
    <location>
        <begin position="978"/>
        <end position="999"/>
    </location>
</feature>
<dbReference type="GO" id="GO:0005886">
    <property type="term" value="C:plasma membrane"/>
    <property type="evidence" value="ECO:0007669"/>
    <property type="project" value="UniProtKB-SubCell"/>
</dbReference>
<keyword evidence="7" id="KW-1278">Translocase</keyword>
<dbReference type="Proteomes" id="UP001295423">
    <property type="component" value="Unassembled WGS sequence"/>
</dbReference>
<dbReference type="InterPro" id="IPR004014">
    <property type="entry name" value="ATPase_P-typ_cation-transptr_N"/>
</dbReference>
<sequence>MMQESSMINDKPQLEVQQPNWHAMTKEEVFSELELPEDHRTNGLSTEQASASLEKYGRNMLSSKKKKTLLEKVWEQVANVLVGILLFVAAISIVRVFTDDPVTNGIQVGIIVGVIIINTAIGIIQEGSAEKAAEALKAMLSSDAIVLRNGIETKVPAEEVVPGDVVVLSLGDRVPADLRMIEVSQLASAEAALTGESVPIDKTVDVIESENPKSVPLGDRHNMCFSATLVAQGSGVGIIVATGDNTEIGTINQLVNKVEDQKTAVLEQIDNVSKWLALFIVFTAIVAFLVSFFTTDTDDRDWLESLSVALVCAVAMIPEGLEAIVTVSYAWAVSNMADKNAIIRALPAVETLGSVTTICSDKTGTLTKNEMTLVGFVTSNARYKIDGDSTERTNKNFVRDDTYMAKRADHTKMMKTRDVLKSGPGVSTHDRFGKKEKDFPFTMRGSVIDKSLVSDHGNQEGSEAADKADGHESNDNFPVGAGESPELSFFRQGLAGGVLCSKCTLGKDGGREGEIGNPTELSILRASYWGGIEVNDMKDASPIIAEVPFSSDYKFMATVHAPKPENDGQGKNDKLIIHVKGAPDRMIPLCNKQFKAGMLNETEDINHDYWIEQIAILSSHGLRCLALLRGELDLGAVQQGDPLGPEFVQDKGAWLTIVGVCAIMDPPRPECVDAITQAHGAGVRVAMITGDHKDTALAIGCMLGLVNEEHNSAITGPELDAMGDEEIKSAVQKYNVFARASPQNKIRIVKALQSQGEVCGMTGDGVNDAPALKAADMGVAMGKEGTDVAREASKMILADDNFATIMVAVREGRVVWDNLRKVLLVNTPINNAQGMSVLFGLVCGLKDTPLTAIQVLYCNLICAITLGFVTAVEPAEDGIMNLPPRRVGKRLIGRYLFLRIVLGTATLVACTVGSTFWARSLYLNGATETSNYYYDIVLPLMRSQASNTLTFGACSITMSARFAYNSSFGTRSLYGNKFAWYSLAIVSILQVAITYTPGLNSAIFGMGPMKAEQWGITALFSFIVFLVMEIEKSIRRFLLARGADVGDSEYGFFDDAEQMPNQDISLPKGASHLNLTTLHS</sequence>
<dbReference type="Gene3D" id="1.20.1110.10">
    <property type="entry name" value="Calcium-transporting ATPase, transmembrane domain"/>
    <property type="match status" value="2"/>
</dbReference>
<dbReference type="Pfam" id="PF00689">
    <property type="entry name" value="Cation_ATPase_C"/>
    <property type="match status" value="1"/>
</dbReference>
<evidence type="ECO:0000256" key="3">
    <source>
        <dbReference type="ARBA" id="ARBA00022692"/>
    </source>
</evidence>
<dbReference type="SFLD" id="SFLDF00027">
    <property type="entry name" value="p-type_atpase"/>
    <property type="match status" value="1"/>
</dbReference>
<keyword evidence="5" id="KW-0547">Nucleotide-binding</keyword>
<dbReference type="FunFam" id="3.40.50.1000:FF:000028">
    <property type="entry name" value="Calcium-transporting P-type ATPase, putative"/>
    <property type="match status" value="1"/>
</dbReference>
<dbReference type="InterPro" id="IPR008250">
    <property type="entry name" value="ATPase_P-typ_transduc_dom_A_sf"/>
</dbReference>
<dbReference type="InterPro" id="IPR006068">
    <property type="entry name" value="ATPase_P-typ_cation-transptr_C"/>
</dbReference>
<dbReference type="SFLD" id="SFLDS00003">
    <property type="entry name" value="Haloacid_Dehalogenase"/>
    <property type="match status" value="1"/>
</dbReference>
<dbReference type="GO" id="GO:0005391">
    <property type="term" value="F:P-type sodium:potassium-exchanging transporter activity"/>
    <property type="evidence" value="ECO:0007669"/>
    <property type="project" value="TreeGrafter"/>
</dbReference>
<dbReference type="Gene3D" id="3.40.50.1000">
    <property type="entry name" value="HAD superfamily/HAD-like"/>
    <property type="match status" value="2"/>
</dbReference>
<dbReference type="InterPro" id="IPR044492">
    <property type="entry name" value="P_typ_ATPase_HD_dom"/>
</dbReference>
<dbReference type="GO" id="GO:0016887">
    <property type="term" value="F:ATP hydrolysis activity"/>
    <property type="evidence" value="ECO:0007669"/>
    <property type="project" value="InterPro"/>
</dbReference>
<comment type="caution">
    <text evidence="14">The sequence shown here is derived from an EMBL/GenBank/DDBJ whole genome shotgun (WGS) entry which is preliminary data.</text>
</comment>
<feature type="transmembrane region" description="Helical" evidence="12">
    <location>
        <begin position="73"/>
        <end position="94"/>
    </location>
</feature>
<dbReference type="SFLD" id="SFLDG00002">
    <property type="entry name" value="C1.7:_P-type_atpase_like"/>
    <property type="match status" value="1"/>
</dbReference>
<feature type="transmembrane region" description="Helical" evidence="12">
    <location>
        <begin position="948"/>
        <end position="966"/>
    </location>
</feature>
<dbReference type="GO" id="GO:0005524">
    <property type="term" value="F:ATP binding"/>
    <property type="evidence" value="ECO:0007669"/>
    <property type="project" value="UniProtKB-KW"/>
</dbReference>
<evidence type="ECO:0000256" key="2">
    <source>
        <dbReference type="ARBA" id="ARBA00022475"/>
    </source>
</evidence>
<dbReference type="Pfam" id="PF00122">
    <property type="entry name" value="E1-E2_ATPase"/>
    <property type="match status" value="1"/>
</dbReference>
<dbReference type="InterPro" id="IPR001757">
    <property type="entry name" value="P_typ_ATPase"/>
</dbReference>
<dbReference type="PRINTS" id="PR00120">
    <property type="entry name" value="HATPASE"/>
</dbReference>
<dbReference type="Pfam" id="PF13246">
    <property type="entry name" value="Cation_ATPase"/>
    <property type="match status" value="1"/>
</dbReference>
<dbReference type="EMBL" id="CAKOGP040001980">
    <property type="protein sequence ID" value="CAJ1959112.1"/>
    <property type="molecule type" value="Genomic_DNA"/>
</dbReference>
<dbReference type="GO" id="GO:1990573">
    <property type="term" value="P:potassium ion import across plasma membrane"/>
    <property type="evidence" value="ECO:0007669"/>
    <property type="project" value="TreeGrafter"/>
</dbReference>
<dbReference type="SUPFAM" id="SSF81665">
    <property type="entry name" value="Calcium ATPase, transmembrane domain M"/>
    <property type="match status" value="1"/>
</dbReference>
<keyword evidence="4" id="KW-0479">Metal-binding</keyword>
<evidence type="ECO:0000256" key="8">
    <source>
        <dbReference type="ARBA" id="ARBA00022989"/>
    </source>
</evidence>
<evidence type="ECO:0000256" key="12">
    <source>
        <dbReference type="SAM" id="Phobius"/>
    </source>
</evidence>
<evidence type="ECO:0000259" key="13">
    <source>
        <dbReference type="SMART" id="SM00831"/>
    </source>
</evidence>